<dbReference type="EMBL" id="JAGSSV010000001">
    <property type="protein sequence ID" value="MBR7887545.1"/>
    <property type="molecule type" value="Genomic_DNA"/>
</dbReference>
<sequence>MEQIELFAIESPCRGVCENSAKGFCKGCLRSREERFHWFSLSNEARHHVLELCKQRRARLLKARQDRLAADSAKALPYGMDADGIQESPEADLFTTKDAFP</sequence>
<reference evidence="2" key="2">
    <citation type="submission" date="2023-07" db="EMBL/GenBank/DDBJ databases">
        <title>Marinomonas vulgaris A79, complete genome.</title>
        <authorList>
            <person name="Ying J.-J."/>
        </authorList>
    </citation>
    <scope>NUCLEOTIDE SEQUENCE [LARGE SCALE GENOMIC DNA]</scope>
    <source>
        <strain evidence="2">A79</strain>
    </source>
</reference>
<protein>
    <submittedName>
        <fullName evidence="1">DUF1289 domain-containing protein</fullName>
    </submittedName>
</protein>
<name>A0ABS5H7N9_9GAMM</name>
<evidence type="ECO:0000313" key="2">
    <source>
        <dbReference type="Proteomes" id="UP000679722"/>
    </source>
</evidence>
<reference evidence="1 2" key="1">
    <citation type="submission" date="2021-04" db="EMBL/GenBank/DDBJ databases">
        <authorList>
            <person name="Sun C."/>
        </authorList>
    </citation>
    <scope>NUCLEOTIDE SEQUENCE [LARGE SCALE GENOMIC DNA]</scope>
    <source>
        <strain evidence="1 2">A79</strain>
    </source>
</reference>
<accession>A0ABS5H7N9</accession>
<comment type="caution">
    <text evidence="1">The sequence shown here is derived from an EMBL/GenBank/DDBJ whole genome shotgun (WGS) entry which is preliminary data.</text>
</comment>
<dbReference type="InterPro" id="IPR010710">
    <property type="entry name" value="DUF1289"/>
</dbReference>
<keyword evidence="2" id="KW-1185">Reference proteome</keyword>
<dbReference type="RefSeq" id="WP_211534886.1">
    <property type="nucleotide sequence ID" value="NZ_JAGSSV010000001.1"/>
</dbReference>
<organism evidence="1 2">
    <name type="scientific">Marinomonas vulgaris</name>
    <dbReference type="NCBI Taxonomy" id="2823372"/>
    <lineage>
        <taxon>Bacteria</taxon>
        <taxon>Pseudomonadati</taxon>
        <taxon>Pseudomonadota</taxon>
        <taxon>Gammaproteobacteria</taxon>
        <taxon>Oceanospirillales</taxon>
        <taxon>Oceanospirillaceae</taxon>
        <taxon>Marinomonas</taxon>
    </lineage>
</organism>
<gene>
    <name evidence="1" type="ORF">J9B83_01235</name>
</gene>
<proteinExistence type="predicted"/>
<evidence type="ECO:0000313" key="1">
    <source>
        <dbReference type="EMBL" id="MBR7887545.1"/>
    </source>
</evidence>
<dbReference type="Proteomes" id="UP000679722">
    <property type="component" value="Unassembled WGS sequence"/>
</dbReference>
<dbReference type="PANTHER" id="PTHR35175:SF1">
    <property type="entry name" value="OXIDOREDUCTASE"/>
    <property type="match status" value="1"/>
</dbReference>
<dbReference type="PANTHER" id="PTHR35175">
    <property type="entry name" value="DUF1289 DOMAIN-CONTAINING PROTEIN"/>
    <property type="match status" value="1"/>
</dbReference>
<dbReference type="Pfam" id="PF06945">
    <property type="entry name" value="DUF1289"/>
    <property type="match status" value="1"/>
</dbReference>